<feature type="transmembrane region" description="Helical" evidence="5">
    <location>
        <begin position="452"/>
        <end position="475"/>
    </location>
</feature>
<dbReference type="AlphaFoldDB" id="A0A6A6EZ57"/>
<dbReference type="Gene3D" id="1.20.1250.20">
    <property type="entry name" value="MFS general substrate transporter like domains"/>
    <property type="match status" value="1"/>
</dbReference>
<keyword evidence="8" id="KW-1185">Reference proteome</keyword>
<protein>
    <submittedName>
        <fullName evidence="7">MFS general substrate transporter</fullName>
    </submittedName>
</protein>
<feature type="transmembrane region" description="Helical" evidence="5">
    <location>
        <begin position="143"/>
        <end position="165"/>
    </location>
</feature>
<evidence type="ECO:0000256" key="5">
    <source>
        <dbReference type="SAM" id="Phobius"/>
    </source>
</evidence>
<dbReference type="PANTHER" id="PTHR23502">
    <property type="entry name" value="MAJOR FACILITATOR SUPERFAMILY"/>
    <property type="match status" value="1"/>
</dbReference>
<feature type="transmembrane region" description="Helical" evidence="5">
    <location>
        <begin position="177"/>
        <end position="194"/>
    </location>
</feature>
<dbReference type="EMBL" id="ML994610">
    <property type="protein sequence ID" value="KAF2195186.1"/>
    <property type="molecule type" value="Genomic_DNA"/>
</dbReference>
<organism evidence="7 8">
    <name type="scientific">Zopfia rhizophila CBS 207.26</name>
    <dbReference type="NCBI Taxonomy" id="1314779"/>
    <lineage>
        <taxon>Eukaryota</taxon>
        <taxon>Fungi</taxon>
        <taxon>Dikarya</taxon>
        <taxon>Ascomycota</taxon>
        <taxon>Pezizomycotina</taxon>
        <taxon>Dothideomycetes</taxon>
        <taxon>Dothideomycetes incertae sedis</taxon>
        <taxon>Zopfiaceae</taxon>
        <taxon>Zopfia</taxon>
    </lineage>
</organism>
<keyword evidence="4 5" id="KW-0472">Membrane</keyword>
<dbReference type="GO" id="GO:0005886">
    <property type="term" value="C:plasma membrane"/>
    <property type="evidence" value="ECO:0007669"/>
    <property type="project" value="TreeGrafter"/>
</dbReference>
<accession>A0A6A6EZ57</accession>
<dbReference type="GO" id="GO:0005275">
    <property type="term" value="F:amine transmembrane transporter activity"/>
    <property type="evidence" value="ECO:0007669"/>
    <property type="project" value="TreeGrafter"/>
</dbReference>
<reference evidence="7" key="1">
    <citation type="journal article" date="2020" name="Stud. Mycol.">
        <title>101 Dothideomycetes genomes: a test case for predicting lifestyles and emergence of pathogens.</title>
        <authorList>
            <person name="Haridas S."/>
            <person name="Albert R."/>
            <person name="Binder M."/>
            <person name="Bloem J."/>
            <person name="Labutti K."/>
            <person name="Salamov A."/>
            <person name="Andreopoulos B."/>
            <person name="Baker S."/>
            <person name="Barry K."/>
            <person name="Bills G."/>
            <person name="Bluhm B."/>
            <person name="Cannon C."/>
            <person name="Castanera R."/>
            <person name="Culley D."/>
            <person name="Daum C."/>
            <person name="Ezra D."/>
            <person name="Gonzalez J."/>
            <person name="Henrissat B."/>
            <person name="Kuo A."/>
            <person name="Liang C."/>
            <person name="Lipzen A."/>
            <person name="Lutzoni F."/>
            <person name="Magnuson J."/>
            <person name="Mondo S."/>
            <person name="Nolan M."/>
            <person name="Ohm R."/>
            <person name="Pangilinan J."/>
            <person name="Park H.-J."/>
            <person name="Ramirez L."/>
            <person name="Alfaro M."/>
            <person name="Sun H."/>
            <person name="Tritt A."/>
            <person name="Yoshinaga Y."/>
            <person name="Zwiers L.-H."/>
            <person name="Turgeon B."/>
            <person name="Goodwin S."/>
            <person name="Spatafora J."/>
            <person name="Crous P."/>
            <person name="Grigoriev I."/>
        </authorList>
    </citation>
    <scope>NUCLEOTIDE SEQUENCE</scope>
    <source>
        <strain evidence="7">CBS 207.26</strain>
    </source>
</reference>
<feature type="transmembrane region" description="Helical" evidence="5">
    <location>
        <begin position="427"/>
        <end position="446"/>
    </location>
</feature>
<evidence type="ECO:0000256" key="1">
    <source>
        <dbReference type="ARBA" id="ARBA00004141"/>
    </source>
</evidence>
<feature type="transmembrane region" description="Helical" evidence="5">
    <location>
        <begin position="86"/>
        <end position="105"/>
    </location>
</feature>
<dbReference type="InterPro" id="IPR011701">
    <property type="entry name" value="MFS"/>
</dbReference>
<feature type="transmembrane region" description="Helical" evidence="5">
    <location>
        <begin position="364"/>
        <end position="384"/>
    </location>
</feature>
<keyword evidence="2 5" id="KW-0812">Transmembrane</keyword>
<keyword evidence="3 5" id="KW-1133">Transmembrane helix</keyword>
<dbReference type="InterPro" id="IPR020846">
    <property type="entry name" value="MFS_dom"/>
</dbReference>
<dbReference type="Pfam" id="PF07690">
    <property type="entry name" value="MFS_1"/>
    <property type="match status" value="1"/>
</dbReference>
<dbReference type="Proteomes" id="UP000800200">
    <property type="component" value="Unassembled WGS sequence"/>
</dbReference>
<feature type="domain" description="Major facilitator superfamily (MFS) profile" evidence="6">
    <location>
        <begin position="51"/>
        <end position="481"/>
    </location>
</feature>
<dbReference type="InterPro" id="IPR036259">
    <property type="entry name" value="MFS_trans_sf"/>
</dbReference>
<comment type="subcellular location">
    <subcellularLocation>
        <location evidence="1">Membrane</location>
        <topology evidence="1">Multi-pass membrane protein</topology>
    </subcellularLocation>
</comment>
<feature type="transmembrane region" description="Helical" evidence="5">
    <location>
        <begin position="283"/>
        <end position="302"/>
    </location>
</feature>
<evidence type="ECO:0000256" key="3">
    <source>
        <dbReference type="ARBA" id="ARBA00022989"/>
    </source>
</evidence>
<evidence type="ECO:0000259" key="6">
    <source>
        <dbReference type="PROSITE" id="PS50850"/>
    </source>
</evidence>
<feature type="transmembrane region" description="Helical" evidence="5">
    <location>
        <begin position="322"/>
        <end position="343"/>
    </location>
</feature>
<dbReference type="PROSITE" id="PS50850">
    <property type="entry name" value="MFS"/>
    <property type="match status" value="1"/>
</dbReference>
<sequence length="493" mass="53141">MNRSNSDLIELKNSTVRIDSGINSPISPQDAPPSPTPPPYSAFSPARRRFILGVITAAGFFGPLCGAVYLPSIVLFQDIFHTSATVINATVSVYMAVFAISPLFGAAASDYGGRKTVYIVGLGSFLMANILLATVPANIGALFVLRIFQAFGSCIVFSVGAGTVADITEPKRRASSLAWFLLGSQLGPILGPLLGGQFADASRWRWIFGFLALSCAPLYFLVLFCLPETLRSLVGNGQTLANQKWVTLPKLRQKPVEDLDGKMFPKPPRLTIKKFIQLLQYPPHLIVSVNGAFQFASLYAMYITFPTIWEKEFGFSSAEVGYTFLSPGISLFLASILIGRLSDFLRARAAKNSPDGNVAPERRIPIQIVGFIIAAGGKLMYGWFTKYHVHPASGLFGAALASIGTAIIFVTSTSFQTECDPSQTASLVAMGGLLRNIAAAIAAVIMDKLIEGLGYGWCFTGLAALDIICIPWILLIMAKGQKYREALNKNLNG</sequence>
<proteinExistence type="predicted"/>
<dbReference type="PANTHER" id="PTHR23502:SF21">
    <property type="entry name" value="DITYROSINE TRANSPORTER 1"/>
    <property type="match status" value="1"/>
</dbReference>
<evidence type="ECO:0000256" key="4">
    <source>
        <dbReference type="ARBA" id="ARBA00023136"/>
    </source>
</evidence>
<evidence type="ECO:0000313" key="8">
    <source>
        <dbReference type="Proteomes" id="UP000800200"/>
    </source>
</evidence>
<dbReference type="OrthoDB" id="3936150at2759"/>
<name>A0A6A6EZ57_9PEZI</name>
<feature type="transmembrane region" description="Helical" evidence="5">
    <location>
        <begin position="206"/>
        <end position="226"/>
    </location>
</feature>
<feature type="transmembrane region" description="Helical" evidence="5">
    <location>
        <begin position="117"/>
        <end position="137"/>
    </location>
</feature>
<evidence type="ECO:0000313" key="7">
    <source>
        <dbReference type="EMBL" id="KAF2195186.1"/>
    </source>
</evidence>
<evidence type="ECO:0000256" key="2">
    <source>
        <dbReference type="ARBA" id="ARBA00022692"/>
    </source>
</evidence>
<dbReference type="SUPFAM" id="SSF103473">
    <property type="entry name" value="MFS general substrate transporter"/>
    <property type="match status" value="1"/>
</dbReference>
<feature type="transmembrane region" description="Helical" evidence="5">
    <location>
        <begin position="396"/>
        <end position="415"/>
    </location>
</feature>
<feature type="transmembrane region" description="Helical" evidence="5">
    <location>
        <begin position="50"/>
        <end position="74"/>
    </location>
</feature>
<gene>
    <name evidence="7" type="ORF">K469DRAFT_648832</name>
</gene>